<reference evidence="2" key="1">
    <citation type="journal article" date="2023" name="G3 (Bethesda)">
        <title>Genome assembly and association tests identify interacting loci associated with vigor, precocity, and sex in interspecific pistachio rootstocks.</title>
        <authorList>
            <person name="Palmer W."/>
            <person name="Jacygrad E."/>
            <person name="Sagayaradj S."/>
            <person name="Cavanaugh K."/>
            <person name="Han R."/>
            <person name="Bertier L."/>
            <person name="Beede B."/>
            <person name="Kafkas S."/>
            <person name="Golino D."/>
            <person name="Preece J."/>
            <person name="Michelmore R."/>
        </authorList>
    </citation>
    <scope>NUCLEOTIDE SEQUENCE [LARGE SCALE GENOMIC DNA]</scope>
</reference>
<sequence length="263" mass="29277">MTDTVSTLKTAHAFYPFPFRFNTSSSQSLSFSTNFVFAMEHESFGFGHGMAFVISPSMDFSEAVAGAYLRLFNYSNNGLSTNHILAVELDSVQTPEFYDIEEDHVGIDINSLISNQSAPATCFSDEEGINKSLSLRDRDLIQIWIDYNAAEMLLNVTQAPIKVPKPSKPLLSKPLNLSPILLDSMYVGFSASTDLNGYLSYILGWSFNRTGQAQYLDISKLPPRSSIEGTDSLSFNFFIFFLPMIVAVIAISVSVYIVKKKKY</sequence>
<evidence type="ECO:0000313" key="2">
    <source>
        <dbReference type="Proteomes" id="UP001163603"/>
    </source>
</evidence>
<organism evidence="1 2">
    <name type="scientific">Pistacia integerrima</name>
    <dbReference type="NCBI Taxonomy" id="434235"/>
    <lineage>
        <taxon>Eukaryota</taxon>
        <taxon>Viridiplantae</taxon>
        <taxon>Streptophyta</taxon>
        <taxon>Embryophyta</taxon>
        <taxon>Tracheophyta</taxon>
        <taxon>Spermatophyta</taxon>
        <taxon>Magnoliopsida</taxon>
        <taxon>eudicotyledons</taxon>
        <taxon>Gunneridae</taxon>
        <taxon>Pentapetalae</taxon>
        <taxon>rosids</taxon>
        <taxon>malvids</taxon>
        <taxon>Sapindales</taxon>
        <taxon>Anacardiaceae</taxon>
        <taxon>Pistacia</taxon>
    </lineage>
</organism>
<name>A0ACC0YF36_9ROSI</name>
<comment type="caution">
    <text evidence="1">The sequence shown here is derived from an EMBL/GenBank/DDBJ whole genome shotgun (WGS) entry which is preliminary data.</text>
</comment>
<accession>A0ACC0YF36</accession>
<keyword evidence="2" id="KW-1185">Reference proteome</keyword>
<dbReference type="EMBL" id="CM047742">
    <property type="protein sequence ID" value="KAJ0035735.1"/>
    <property type="molecule type" value="Genomic_DNA"/>
</dbReference>
<protein>
    <submittedName>
        <fullName evidence="1">Uncharacterized protein</fullName>
    </submittedName>
</protein>
<gene>
    <name evidence="1" type="ORF">Pint_26087</name>
</gene>
<proteinExistence type="predicted"/>
<evidence type="ECO:0000313" key="1">
    <source>
        <dbReference type="EMBL" id="KAJ0035735.1"/>
    </source>
</evidence>
<dbReference type="Proteomes" id="UP001163603">
    <property type="component" value="Chromosome 7"/>
</dbReference>